<evidence type="ECO:0000313" key="1">
    <source>
        <dbReference type="EMBL" id="KAE9039852.1"/>
    </source>
</evidence>
<gene>
    <name evidence="1" type="ORF">PR002_g5269</name>
</gene>
<proteinExistence type="predicted"/>
<dbReference type="AlphaFoldDB" id="A0A6A3NFQ5"/>
<dbReference type="EMBL" id="QXFU01000222">
    <property type="protein sequence ID" value="KAE9039852.1"/>
    <property type="molecule type" value="Genomic_DNA"/>
</dbReference>
<accession>A0A6A3NFQ5</accession>
<dbReference type="Proteomes" id="UP000435112">
    <property type="component" value="Unassembled WGS sequence"/>
</dbReference>
<name>A0A6A3NFQ5_9STRA</name>
<protein>
    <submittedName>
        <fullName evidence="1">Uncharacterized protein</fullName>
    </submittedName>
</protein>
<comment type="caution">
    <text evidence="1">The sequence shown here is derived from an EMBL/GenBank/DDBJ whole genome shotgun (WGS) entry which is preliminary data.</text>
</comment>
<dbReference type="OrthoDB" id="97072at2759"/>
<organism evidence="1 2">
    <name type="scientific">Phytophthora rubi</name>
    <dbReference type="NCBI Taxonomy" id="129364"/>
    <lineage>
        <taxon>Eukaryota</taxon>
        <taxon>Sar</taxon>
        <taxon>Stramenopiles</taxon>
        <taxon>Oomycota</taxon>
        <taxon>Peronosporomycetes</taxon>
        <taxon>Peronosporales</taxon>
        <taxon>Peronosporaceae</taxon>
        <taxon>Phytophthora</taxon>
    </lineage>
</organism>
<reference evidence="1 2" key="1">
    <citation type="submission" date="2018-09" db="EMBL/GenBank/DDBJ databases">
        <title>Genomic investigation of the strawberry pathogen Phytophthora fragariae indicates pathogenicity is determined by transcriptional variation in three key races.</title>
        <authorList>
            <person name="Adams T.M."/>
            <person name="Armitage A.D."/>
            <person name="Sobczyk M.K."/>
            <person name="Bates H.J."/>
            <person name="Dunwell J.M."/>
            <person name="Nellist C.F."/>
            <person name="Harrison R.J."/>
        </authorList>
    </citation>
    <scope>NUCLEOTIDE SEQUENCE [LARGE SCALE GENOMIC DNA]</scope>
    <source>
        <strain evidence="1 2">SCRP324</strain>
    </source>
</reference>
<sequence length="49" mass="5160">MPSEPKHGLAARTRVLDAHKEGRDWVLVADHNGIPPTTAAASSSAEPLT</sequence>
<evidence type="ECO:0000313" key="2">
    <source>
        <dbReference type="Proteomes" id="UP000435112"/>
    </source>
</evidence>